<evidence type="ECO:0000256" key="1">
    <source>
        <dbReference type="ARBA" id="ARBA00004651"/>
    </source>
</evidence>
<feature type="transmembrane region" description="Helical" evidence="8">
    <location>
        <begin position="306"/>
        <end position="332"/>
    </location>
</feature>
<accession>A0A6N1V9U4</accession>
<dbReference type="InterPro" id="IPR002549">
    <property type="entry name" value="AI-2E-like"/>
</dbReference>
<dbReference type="GO" id="GO:0005886">
    <property type="term" value="C:plasma membrane"/>
    <property type="evidence" value="ECO:0007669"/>
    <property type="project" value="UniProtKB-SubCell"/>
</dbReference>
<evidence type="ECO:0000313" key="9">
    <source>
        <dbReference type="EMBL" id="QKV17716.1"/>
    </source>
</evidence>
<feature type="transmembrane region" description="Helical" evidence="8">
    <location>
        <begin position="266"/>
        <end position="286"/>
    </location>
</feature>
<protein>
    <submittedName>
        <fullName evidence="9">AI-2E family transporter</fullName>
    </submittedName>
</protein>
<dbReference type="RefSeq" id="WP_175275613.1">
    <property type="nucleotide sequence ID" value="NZ_CP054836.1"/>
</dbReference>
<dbReference type="AlphaFoldDB" id="A0A6N1V9U4"/>
<reference evidence="9 10" key="1">
    <citation type="submission" date="2020-06" db="EMBL/GenBank/DDBJ databases">
        <title>Oricola thermophila sp. nov. isolated from a tidal sediments.</title>
        <authorList>
            <person name="Kwon K.K."/>
            <person name="Yang S.-H."/>
            <person name="Park M.-J."/>
        </authorList>
    </citation>
    <scope>NUCLEOTIDE SEQUENCE [LARGE SCALE GENOMIC DNA]</scope>
    <source>
        <strain evidence="9 10">MEBiC13590</strain>
    </source>
</reference>
<dbReference type="PANTHER" id="PTHR21716:SF53">
    <property type="entry name" value="PERMEASE PERM-RELATED"/>
    <property type="match status" value="1"/>
</dbReference>
<sequence>MYSHDRFRNLVYGMALALMIGWILYIGQNVFVPVIASIIVAYIVAALARRMQLLPVIGPLLPGPVRFLISILVIAFIITGFVLLIIQNINQVIALVPQYQASLLRIIQGLAVQFGFETEPTWATIRRDVFGEIRLQSLIGSTVTSISVLVGWVFVVTVYTAFALAERRIFARKLSRMATDPADSALIGQIVDTINDRIGDYLAAKTFVNLVLGLISYVVMIAIGLDFAAFWSVLIAILNYIPYIGSMAGVLAPTAIAIVQFEGDWSMIATCFFGLTLCQVFVGSFLEPSLMGRSLNLSPFVILVSLTAWGTMWGIPGALLSVPITAILVIVFSEFQGTRPIAILLSRSGKVPPQRHPTKASPALLAVDEDEDV</sequence>
<dbReference type="Proteomes" id="UP000509367">
    <property type="component" value="Chromosome"/>
</dbReference>
<feature type="transmembrane region" description="Helical" evidence="8">
    <location>
        <begin position="138"/>
        <end position="165"/>
    </location>
</feature>
<comment type="subcellular location">
    <subcellularLocation>
        <location evidence="1">Cell membrane</location>
        <topology evidence="1">Multi-pass membrane protein</topology>
    </subcellularLocation>
</comment>
<evidence type="ECO:0000256" key="8">
    <source>
        <dbReference type="SAM" id="Phobius"/>
    </source>
</evidence>
<evidence type="ECO:0000256" key="7">
    <source>
        <dbReference type="ARBA" id="ARBA00023136"/>
    </source>
</evidence>
<feature type="transmembrane region" description="Helical" evidence="8">
    <location>
        <begin position="207"/>
        <end position="234"/>
    </location>
</feature>
<feature type="transmembrane region" description="Helical" evidence="8">
    <location>
        <begin position="240"/>
        <end position="259"/>
    </location>
</feature>
<organism evidence="9 10">
    <name type="scientific">Oricola thermophila</name>
    <dbReference type="NCBI Taxonomy" id="2742145"/>
    <lineage>
        <taxon>Bacteria</taxon>
        <taxon>Pseudomonadati</taxon>
        <taxon>Pseudomonadota</taxon>
        <taxon>Alphaproteobacteria</taxon>
        <taxon>Hyphomicrobiales</taxon>
        <taxon>Ahrensiaceae</taxon>
        <taxon>Oricola</taxon>
    </lineage>
</organism>
<keyword evidence="10" id="KW-1185">Reference proteome</keyword>
<dbReference type="PANTHER" id="PTHR21716">
    <property type="entry name" value="TRANSMEMBRANE PROTEIN"/>
    <property type="match status" value="1"/>
</dbReference>
<evidence type="ECO:0000256" key="6">
    <source>
        <dbReference type="ARBA" id="ARBA00022989"/>
    </source>
</evidence>
<dbReference type="Pfam" id="PF01594">
    <property type="entry name" value="AI-2E_transport"/>
    <property type="match status" value="1"/>
</dbReference>
<proteinExistence type="inferred from homology"/>
<comment type="similarity">
    <text evidence="2">Belongs to the autoinducer-2 exporter (AI-2E) (TC 2.A.86) family.</text>
</comment>
<keyword evidence="5 8" id="KW-0812">Transmembrane</keyword>
<feature type="transmembrane region" description="Helical" evidence="8">
    <location>
        <begin position="7"/>
        <end position="24"/>
    </location>
</feature>
<evidence type="ECO:0000256" key="2">
    <source>
        <dbReference type="ARBA" id="ARBA00009773"/>
    </source>
</evidence>
<dbReference type="KEGG" id="orm:HTY61_04155"/>
<evidence type="ECO:0000256" key="5">
    <source>
        <dbReference type="ARBA" id="ARBA00022692"/>
    </source>
</evidence>
<keyword evidence="4" id="KW-1003">Cell membrane</keyword>
<keyword evidence="7 8" id="KW-0472">Membrane</keyword>
<dbReference type="EMBL" id="CP054836">
    <property type="protein sequence ID" value="QKV17716.1"/>
    <property type="molecule type" value="Genomic_DNA"/>
</dbReference>
<keyword evidence="3" id="KW-0813">Transport</keyword>
<feature type="transmembrane region" description="Helical" evidence="8">
    <location>
        <begin position="30"/>
        <end position="47"/>
    </location>
</feature>
<evidence type="ECO:0000256" key="3">
    <source>
        <dbReference type="ARBA" id="ARBA00022448"/>
    </source>
</evidence>
<evidence type="ECO:0000256" key="4">
    <source>
        <dbReference type="ARBA" id="ARBA00022475"/>
    </source>
</evidence>
<gene>
    <name evidence="9" type="ORF">HTY61_04155</name>
</gene>
<feature type="transmembrane region" description="Helical" evidence="8">
    <location>
        <begin position="67"/>
        <end position="86"/>
    </location>
</feature>
<evidence type="ECO:0000313" key="10">
    <source>
        <dbReference type="Proteomes" id="UP000509367"/>
    </source>
</evidence>
<keyword evidence="6 8" id="KW-1133">Transmembrane helix</keyword>
<name>A0A6N1V9U4_9HYPH</name>